<organism evidence="2 3">
    <name type="scientific">Apiospora phragmitis</name>
    <dbReference type="NCBI Taxonomy" id="2905665"/>
    <lineage>
        <taxon>Eukaryota</taxon>
        <taxon>Fungi</taxon>
        <taxon>Dikarya</taxon>
        <taxon>Ascomycota</taxon>
        <taxon>Pezizomycotina</taxon>
        <taxon>Sordariomycetes</taxon>
        <taxon>Xylariomycetidae</taxon>
        <taxon>Amphisphaeriales</taxon>
        <taxon>Apiosporaceae</taxon>
        <taxon>Apiospora</taxon>
    </lineage>
</organism>
<name>A0ABR1TQZ0_9PEZI</name>
<gene>
    <name evidence="2" type="ORF">PG994_010021</name>
</gene>
<keyword evidence="1" id="KW-0732">Signal</keyword>
<sequence>MHLSSSLLWLSPTIQARLLTNHIISNKTWDKCGRLTSELLKDAYDYSYRALETLYKDQQLPAPASEQPPSHSTHIDNDRSVVIEKLSNLTKGRFDDSDMTRAKVERAQAYARKGYCITSHCSHDTHPLSSGSQTLFVNASIEGRDDDLPVQPPWIVDIELPNAAGTSHNT</sequence>
<evidence type="ECO:0000313" key="2">
    <source>
        <dbReference type="EMBL" id="KAK8048291.1"/>
    </source>
</evidence>
<proteinExistence type="predicted"/>
<protein>
    <submittedName>
        <fullName evidence="2">Uncharacterized protein</fullName>
    </submittedName>
</protein>
<evidence type="ECO:0000256" key="1">
    <source>
        <dbReference type="SAM" id="SignalP"/>
    </source>
</evidence>
<feature type="signal peptide" evidence="1">
    <location>
        <begin position="1"/>
        <end position="16"/>
    </location>
</feature>
<dbReference type="EMBL" id="JAQQWL010000011">
    <property type="protein sequence ID" value="KAK8048291.1"/>
    <property type="molecule type" value="Genomic_DNA"/>
</dbReference>
<feature type="chain" id="PRO_5047210162" evidence="1">
    <location>
        <begin position="17"/>
        <end position="170"/>
    </location>
</feature>
<accession>A0ABR1TQZ0</accession>
<evidence type="ECO:0000313" key="3">
    <source>
        <dbReference type="Proteomes" id="UP001480595"/>
    </source>
</evidence>
<reference evidence="2 3" key="1">
    <citation type="submission" date="2023-01" db="EMBL/GenBank/DDBJ databases">
        <title>Analysis of 21 Apiospora genomes using comparative genomics revels a genus with tremendous synthesis potential of carbohydrate active enzymes and secondary metabolites.</title>
        <authorList>
            <person name="Sorensen T."/>
        </authorList>
    </citation>
    <scope>NUCLEOTIDE SEQUENCE [LARGE SCALE GENOMIC DNA]</scope>
    <source>
        <strain evidence="2 3">CBS 135458</strain>
    </source>
</reference>
<comment type="caution">
    <text evidence="2">The sequence shown here is derived from an EMBL/GenBank/DDBJ whole genome shotgun (WGS) entry which is preliminary data.</text>
</comment>
<dbReference type="RefSeq" id="XP_066710540.1">
    <property type="nucleotide sequence ID" value="XM_066861430.1"/>
</dbReference>
<dbReference type="GeneID" id="92094493"/>
<keyword evidence="3" id="KW-1185">Reference proteome</keyword>
<dbReference type="Proteomes" id="UP001480595">
    <property type="component" value="Unassembled WGS sequence"/>
</dbReference>